<dbReference type="Pfam" id="PF07727">
    <property type="entry name" value="RVT_2"/>
    <property type="match status" value="1"/>
</dbReference>
<evidence type="ECO:0000256" key="2">
    <source>
        <dbReference type="SAM" id="MobiDB-lite"/>
    </source>
</evidence>
<feature type="region of interest" description="Disordered" evidence="2">
    <location>
        <begin position="505"/>
        <end position="534"/>
    </location>
</feature>
<proteinExistence type="predicted"/>
<feature type="compositionally biased region" description="Low complexity" evidence="2">
    <location>
        <begin position="515"/>
        <end position="534"/>
    </location>
</feature>
<feature type="domain" description="Reverse transcriptase Ty1/copia-type" evidence="3">
    <location>
        <begin position="628"/>
        <end position="870"/>
    </location>
</feature>
<feature type="region of interest" description="Disordered" evidence="2">
    <location>
        <begin position="31"/>
        <end position="59"/>
    </location>
</feature>
<dbReference type="Proteomes" id="UP000242715">
    <property type="component" value="Unassembled WGS sequence"/>
</dbReference>
<evidence type="ECO:0000256" key="1">
    <source>
        <dbReference type="ARBA" id="ARBA00022750"/>
    </source>
</evidence>
<dbReference type="CDD" id="cd09272">
    <property type="entry name" value="RNase_HI_RT_Ty1"/>
    <property type="match status" value="1"/>
</dbReference>
<dbReference type="InterPro" id="IPR054722">
    <property type="entry name" value="PolX-like_BBD"/>
</dbReference>
<keyword evidence="1" id="KW-0064">Aspartyl protease</keyword>
<keyword evidence="6" id="KW-1185">Reference proteome</keyword>
<organism evidence="5 6">
    <name type="scientific">Trifolium subterraneum</name>
    <name type="common">Subterranean clover</name>
    <dbReference type="NCBI Taxonomy" id="3900"/>
    <lineage>
        <taxon>Eukaryota</taxon>
        <taxon>Viridiplantae</taxon>
        <taxon>Streptophyta</taxon>
        <taxon>Embryophyta</taxon>
        <taxon>Tracheophyta</taxon>
        <taxon>Spermatophyta</taxon>
        <taxon>Magnoliopsida</taxon>
        <taxon>eudicotyledons</taxon>
        <taxon>Gunneridae</taxon>
        <taxon>Pentapetalae</taxon>
        <taxon>rosids</taxon>
        <taxon>fabids</taxon>
        <taxon>Fabales</taxon>
        <taxon>Fabaceae</taxon>
        <taxon>Papilionoideae</taxon>
        <taxon>50 kb inversion clade</taxon>
        <taxon>NPAAA clade</taxon>
        <taxon>Hologalegina</taxon>
        <taxon>IRL clade</taxon>
        <taxon>Trifolieae</taxon>
        <taxon>Trifolium</taxon>
    </lineage>
</organism>
<feature type="compositionally biased region" description="Basic and acidic residues" evidence="2">
    <location>
        <begin position="48"/>
        <end position="59"/>
    </location>
</feature>
<dbReference type="GO" id="GO:0004190">
    <property type="term" value="F:aspartic-type endopeptidase activity"/>
    <property type="evidence" value="ECO:0007669"/>
    <property type="project" value="UniProtKB-KW"/>
</dbReference>
<dbReference type="AlphaFoldDB" id="A0A2Z6LJJ8"/>
<dbReference type="Pfam" id="PF14223">
    <property type="entry name" value="Retrotran_gag_2"/>
    <property type="match status" value="1"/>
</dbReference>
<feature type="domain" description="Retrovirus-related Pol polyprotein from transposon TNT 1-94-like beta-barrel" evidence="4">
    <location>
        <begin position="334"/>
        <end position="410"/>
    </location>
</feature>
<gene>
    <name evidence="5" type="ORF">TSUD_254980</name>
</gene>
<feature type="compositionally biased region" description="Low complexity" evidence="2">
    <location>
        <begin position="208"/>
        <end position="220"/>
    </location>
</feature>
<reference evidence="6" key="1">
    <citation type="journal article" date="2017" name="Front. Plant Sci.">
        <title>Climate Clever Clovers: New Paradigm to Reduce the Environmental Footprint of Ruminants by Breeding Low Methanogenic Forages Utilizing Haplotype Variation.</title>
        <authorList>
            <person name="Kaur P."/>
            <person name="Appels R."/>
            <person name="Bayer P.E."/>
            <person name="Keeble-Gagnere G."/>
            <person name="Wang J."/>
            <person name="Hirakawa H."/>
            <person name="Shirasawa K."/>
            <person name="Vercoe P."/>
            <person name="Stefanova K."/>
            <person name="Durmic Z."/>
            <person name="Nichols P."/>
            <person name="Revell C."/>
            <person name="Isobe S.N."/>
            <person name="Edwards D."/>
            <person name="Erskine W."/>
        </authorList>
    </citation>
    <scope>NUCLEOTIDE SEQUENCE [LARGE SCALE GENOMIC DNA]</scope>
    <source>
        <strain evidence="6">cv. Daliak</strain>
    </source>
</reference>
<evidence type="ECO:0000259" key="4">
    <source>
        <dbReference type="Pfam" id="PF22936"/>
    </source>
</evidence>
<feature type="compositionally biased region" description="Polar residues" evidence="2">
    <location>
        <begin position="221"/>
        <end position="231"/>
    </location>
</feature>
<evidence type="ECO:0000259" key="3">
    <source>
        <dbReference type="Pfam" id="PF07727"/>
    </source>
</evidence>
<dbReference type="OrthoDB" id="428604at2759"/>
<name>A0A2Z6LJJ8_TRISU</name>
<dbReference type="InterPro" id="IPR013103">
    <property type="entry name" value="RVT_2"/>
</dbReference>
<protein>
    <submittedName>
        <fullName evidence="5">Uncharacterized protein</fullName>
    </submittedName>
</protein>
<evidence type="ECO:0000313" key="6">
    <source>
        <dbReference type="Proteomes" id="UP000242715"/>
    </source>
</evidence>
<dbReference type="EMBL" id="DF973174">
    <property type="protein sequence ID" value="GAU17623.1"/>
    <property type="molecule type" value="Genomic_DNA"/>
</dbReference>
<keyword evidence="1" id="KW-0378">Hydrolase</keyword>
<sequence length="1115" mass="124868">METSHYSSWVELFKIHCTVNQVIDHIVPTQSEAISDGKTPEGASEPEGSNKEKEKSPKSDKELWSRLNAIVLQWIYGTISTDLLHTILKPGSTAKQAWERLENIFQDNKASRAVHLENQFTRVHMDDYPNISAYCQELKMLADQLSSVGAPVSEQRLVLQLIAGLNENYDGVAIFIQQSNPLPLFHEARSRLILEETRKAKQTAAAASAAGTALLTTNGSNDDNSGRNRGSVQVEEEVAVTTVTTVQSRSMAATIQWTPYSQWGPWGQQAWAVPPCPYPTSNWTRPPSNCPTATTGSRPPQAYSAHVPTPSNYAPTDIDAAMQNLSINIPDENWYMDTGATSHMTASQGTLSSYSNLSINKNIIVGSGQEIPIRGYGQKYLSPPHPPLSLNNVLHAPKLIKNLISVRRFTIDNNVTIEFDPFGFSVKDIQTGMPLMRCDSTGDLYPITTTTRPQPTSTSTFAALHVIFDETQFPFAKIHTPSTHSYEFLSEDLHPLLHYHLQNYPNQAEPEPHTTETPQTTTTPSSYTKQLSQNIPPPSPLPINLQPDLPISIEPTSPAHTLPTHHISQEPSRTMATRSMHGIHKPKRQFNLTTSITPSPLPHNPKAALSDPNWKAAMLDEFDALIKNKTWELVPRPSNVNVIRSMWIFRHKKKSDGSFERHKARLVGDGRSQQVGLDCDETFSPVVKPTTIRIVLTIALSKSWSIHQLDVKNAFLHGKLHETVYMHQPMGFRDSVHPDYVCLLKKSLYGLKQAPRAWYQRFADFIFTFGFFHSKSDHSLFIYRKGNDMAYILLYVDDIILTASSDVLRQSIMSLLASEFAMKDLGTLSYFLGIAVTHHADGLFLSQRKYAAEIIERAGMTSCKPTTTPVDTKPKLSISSGSPYKDPTQYRRLAGALQYLTFTRPDISYAVQQVCLHMHDPKDEHMNALKRILRYIQGTLDHGLHLYKSPVSGLTSYTDADWGGCPDTRRSTSGYCIFLGDNLISWSSKRQPTLSRSSAEAEYRGVANVVSESCWIRNLLLELHCPIHKATLVHCDNISAIYLSGNPVQHQRTKHIEMDIHFVREKVARGQVRVLHVPSRYQIADIFTKGLPRVLFEDFRDSLSIRRPPASTAGV</sequence>
<dbReference type="PANTHER" id="PTHR11439">
    <property type="entry name" value="GAG-POL-RELATED RETROTRANSPOSON"/>
    <property type="match status" value="1"/>
</dbReference>
<accession>A0A2Z6LJJ8</accession>
<dbReference type="SUPFAM" id="SSF56672">
    <property type="entry name" value="DNA/RNA polymerases"/>
    <property type="match status" value="1"/>
</dbReference>
<feature type="region of interest" description="Disordered" evidence="2">
    <location>
        <begin position="208"/>
        <end position="233"/>
    </location>
</feature>
<dbReference type="PANTHER" id="PTHR11439:SF524">
    <property type="entry name" value="RNA-DIRECTED DNA POLYMERASE, PROTEIN KINASE RLK-PELLE-DLSV FAMILY"/>
    <property type="match status" value="1"/>
</dbReference>
<dbReference type="Pfam" id="PF22936">
    <property type="entry name" value="Pol_BBD"/>
    <property type="match status" value="1"/>
</dbReference>
<keyword evidence="1" id="KW-0645">Protease</keyword>
<evidence type="ECO:0000313" key="5">
    <source>
        <dbReference type="EMBL" id="GAU17623.1"/>
    </source>
</evidence>
<dbReference type="InterPro" id="IPR043502">
    <property type="entry name" value="DNA/RNA_pol_sf"/>
</dbReference>